<evidence type="ECO:0000256" key="7">
    <source>
        <dbReference type="ARBA" id="ARBA00022862"/>
    </source>
</evidence>
<dbReference type="GO" id="GO:0004784">
    <property type="term" value="F:superoxide dismutase activity"/>
    <property type="evidence" value="ECO:0007669"/>
    <property type="project" value="UniProtKB-EC"/>
</dbReference>
<evidence type="ECO:0000256" key="1">
    <source>
        <dbReference type="ARBA" id="ARBA00001935"/>
    </source>
</evidence>
<comment type="cofactor">
    <cofactor evidence="2">
        <name>Zn(2+)</name>
        <dbReference type="ChEBI" id="CHEBI:29105"/>
    </cofactor>
</comment>
<keyword evidence="5" id="KW-0479">Metal-binding</keyword>
<dbReference type="Pfam" id="PF00080">
    <property type="entry name" value="Sod_Cu"/>
    <property type="match status" value="1"/>
</dbReference>
<keyword evidence="14" id="KW-1185">Reference proteome</keyword>
<dbReference type="PRINTS" id="PR00068">
    <property type="entry name" value="CUZNDISMTASE"/>
</dbReference>
<evidence type="ECO:0000259" key="12">
    <source>
        <dbReference type="Pfam" id="PF00080"/>
    </source>
</evidence>
<feature type="compositionally biased region" description="Basic and acidic residues" evidence="11">
    <location>
        <begin position="120"/>
        <end position="134"/>
    </location>
</feature>
<dbReference type="AlphaFoldDB" id="A0A4D6KII2"/>
<keyword evidence="9" id="KW-0186">Copper</keyword>
<evidence type="ECO:0000256" key="11">
    <source>
        <dbReference type="SAM" id="MobiDB-lite"/>
    </source>
</evidence>
<evidence type="ECO:0000256" key="6">
    <source>
        <dbReference type="ARBA" id="ARBA00022833"/>
    </source>
</evidence>
<feature type="region of interest" description="Disordered" evidence="11">
    <location>
        <begin position="115"/>
        <end position="137"/>
    </location>
</feature>
<gene>
    <name evidence="13" type="ORF">DEO72_LG1g1323</name>
</gene>
<dbReference type="InterPro" id="IPR024134">
    <property type="entry name" value="SOD_Cu/Zn_/chaperone"/>
</dbReference>
<reference evidence="13 14" key="1">
    <citation type="submission" date="2019-04" db="EMBL/GenBank/DDBJ databases">
        <title>An improved genome assembly and genetic linkage map for asparagus bean, Vigna unguiculata ssp. sesquipedialis.</title>
        <authorList>
            <person name="Xia Q."/>
            <person name="Zhang R."/>
            <person name="Dong Y."/>
        </authorList>
    </citation>
    <scope>NUCLEOTIDE SEQUENCE [LARGE SCALE GENOMIC DNA]</scope>
    <source>
        <tissue evidence="13">Leaf</tissue>
    </source>
</reference>
<evidence type="ECO:0000256" key="2">
    <source>
        <dbReference type="ARBA" id="ARBA00001947"/>
    </source>
</evidence>
<evidence type="ECO:0000256" key="10">
    <source>
        <dbReference type="ARBA" id="ARBA00049204"/>
    </source>
</evidence>
<dbReference type="InterPro" id="IPR001424">
    <property type="entry name" value="SOD_Cu_Zn_dom"/>
</dbReference>
<name>A0A4D6KII2_VIGUN</name>
<sequence length="203" mass="21139">MPTCFTVVPFLFHHHDNQDTVCAHVMHVDSNELVHVLSVLSEIAALLFRSHCAMVKAVAVLGSSEGVTGTVYFSQEGNGPTTVTGTLSGLKPGHHGFHVHALGDTTNGCLSTGPHFNPNNKEHGAPEDENRHAGDLGNVNVGDDGTASFSITDSQIPLTGPNSIIGRAVVVHADPDDLGKGGHELSKSTGNAGGRVACGKQRL</sequence>
<evidence type="ECO:0000313" key="13">
    <source>
        <dbReference type="EMBL" id="QCD77696.1"/>
    </source>
</evidence>
<dbReference type="SUPFAM" id="SSF49329">
    <property type="entry name" value="Cu,Zn superoxide dismutase-like"/>
    <property type="match status" value="1"/>
</dbReference>
<keyword evidence="6" id="KW-0862">Zinc</keyword>
<protein>
    <recommendedName>
        <fullName evidence="4">superoxide dismutase</fullName>
        <ecNumber evidence="4">1.15.1.1</ecNumber>
    </recommendedName>
</protein>
<dbReference type="GO" id="GO:0005507">
    <property type="term" value="F:copper ion binding"/>
    <property type="evidence" value="ECO:0007669"/>
    <property type="project" value="InterPro"/>
</dbReference>
<organism evidence="13 14">
    <name type="scientific">Vigna unguiculata</name>
    <name type="common">Cowpea</name>
    <dbReference type="NCBI Taxonomy" id="3917"/>
    <lineage>
        <taxon>Eukaryota</taxon>
        <taxon>Viridiplantae</taxon>
        <taxon>Streptophyta</taxon>
        <taxon>Embryophyta</taxon>
        <taxon>Tracheophyta</taxon>
        <taxon>Spermatophyta</taxon>
        <taxon>Magnoliopsida</taxon>
        <taxon>eudicotyledons</taxon>
        <taxon>Gunneridae</taxon>
        <taxon>Pentapetalae</taxon>
        <taxon>rosids</taxon>
        <taxon>fabids</taxon>
        <taxon>Fabales</taxon>
        <taxon>Fabaceae</taxon>
        <taxon>Papilionoideae</taxon>
        <taxon>50 kb inversion clade</taxon>
        <taxon>NPAAA clade</taxon>
        <taxon>indigoferoid/millettioid clade</taxon>
        <taxon>Phaseoleae</taxon>
        <taxon>Vigna</taxon>
    </lineage>
</organism>
<dbReference type="GO" id="GO:0071493">
    <property type="term" value="P:cellular response to UV-B"/>
    <property type="evidence" value="ECO:0007669"/>
    <property type="project" value="UniProtKB-ARBA"/>
</dbReference>
<dbReference type="EC" id="1.15.1.1" evidence="4"/>
<comment type="cofactor">
    <cofactor evidence="1">
        <name>Cu cation</name>
        <dbReference type="ChEBI" id="CHEBI:23378"/>
    </cofactor>
</comment>
<dbReference type="FunFam" id="2.60.40.200:FF:000001">
    <property type="entry name" value="Superoxide dismutase [Cu-Zn]"/>
    <property type="match status" value="1"/>
</dbReference>
<evidence type="ECO:0000256" key="4">
    <source>
        <dbReference type="ARBA" id="ARBA00012682"/>
    </source>
</evidence>
<dbReference type="PROSITE" id="PS00087">
    <property type="entry name" value="SOD_CU_ZN_1"/>
    <property type="match status" value="1"/>
</dbReference>
<comment type="similarity">
    <text evidence="3">Belongs to the Cu-Zn superoxide dismutase family.</text>
</comment>
<keyword evidence="7" id="KW-0049">Antioxidant</keyword>
<evidence type="ECO:0000256" key="3">
    <source>
        <dbReference type="ARBA" id="ARBA00010457"/>
    </source>
</evidence>
<dbReference type="Gene3D" id="2.60.40.200">
    <property type="entry name" value="Superoxide dismutase, copper/zinc binding domain"/>
    <property type="match status" value="1"/>
</dbReference>
<keyword evidence="8" id="KW-0560">Oxidoreductase</keyword>
<dbReference type="PANTHER" id="PTHR10003">
    <property type="entry name" value="SUPEROXIDE DISMUTASE CU-ZN -RELATED"/>
    <property type="match status" value="1"/>
</dbReference>
<evidence type="ECO:0000256" key="8">
    <source>
        <dbReference type="ARBA" id="ARBA00023002"/>
    </source>
</evidence>
<dbReference type="InterPro" id="IPR036423">
    <property type="entry name" value="SOD-like_Cu/Zn_dom_sf"/>
</dbReference>
<proteinExistence type="inferred from homology"/>
<dbReference type="GO" id="GO:0071472">
    <property type="term" value="P:cellular response to salt stress"/>
    <property type="evidence" value="ECO:0007669"/>
    <property type="project" value="UniProtKB-ARBA"/>
</dbReference>
<comment type="catalytic activity">
    <reaction evidence="10">
        <text>2 superoxide + 2 H(+) = H2O2 + O2</text>
        <dbReference type="Rhea" id="RHEA:20696"/>
        <dbReference type="ChEBI" id="CHEBI:15378"/>
        <dbReference type="ChEBI" id="CHEBI:15379"/>
        <dbReference type="ChEBI" id="CHEBI:16240"/>
        <dbReference type="ChEBI" id="CHEBI:18421"/>
        <dbReference type="EC" id="1.15.1.1"/>
    </reaction>
</comment>
<dbReference type="GO" id="GO:0071484">
    <property type="term" value="P:cellular response to light intensity"/>
    <property type="evidence" value="ECO:0007669"/>
    <property type="project" value="UniProtKB-ARBA"/>
</dbReference>
<dbReference type="InterPro" id="IPR018152">
    <property type="entry name" value="SOD_Cu/Zn_BS"/>
</dbReference>
<evidence type="ECO:0000256" key="9">
    <source>
        <dbReference type="ARBA" id="ARBA00023008"/>
    </source>
</evidence>
<evidence type="ECO:0000313" key="14">
    <source>
        <dbReference type="Proteomes" id="UP000501690"/>
    </source>
</evidence>
<dbReference type="GO" id="GO:0071457">
    <property type="term" value="P:cellular response to ozone"/>
    <property type="evidence" value="ECO:0007669"/>
    <property type="project" value="UniProtKB-ARBA"/>
</dbReference>
<dbReference type="EMBL" id="CP039345">
    <property type="protein sequence ID" value="QCD77696.1"/>
    <property type="molecule type" value="Genomic_DNA"/>
</dbReference>
<dbReference type="Proteomes" id="UP000501690">
    <property type="component" value="Linkage Group LG1"/>
</dbReference>
<evidence type="ECO:0000256" key="5">
    <source>
        <dbReference type="ARBA" id="ARBA00022723"/>
    </source>
</evidence>
<dbReference type="CDD" id="cd00305">
    <property type="entry name" value="Cu-Zn_Superoxide_Dismutase"/>
    <property type="match status" value="1"/>
</dbReference>
<feature type="domain" description="Superoxide dismutase copper/zinc binding" evidence="12">
    <location>
        <begin position="67"/>
        <end position="199"/>
    </location>
</feature>
<accession>A0A4D6KII2</accession>